<evidence type="ECO:0000313" key="1">
    <source>
        <dbReference type="EMBL" id="GGF91878.1"/>
    </source>
</evidence>
<dbReference type="RefSeq" id="WP_117001693.1">
    <property type="nucleotide sequence ID" value="NZ_BMJS01000004.1"/>
</dbReference>
<dbReference type="OrthoDB" id="5624873at2"/>
<reference evidence="1" key="2">
    <citation type="submission" date="2020-09" db="EMBL/GenBank/DDBJ databases">
        <authorList>
            <person name="Sun Q."/>
            <person name="Zhou Y."/>
        </authorList>
    </citation>
    <scope>NUCLEOTIDE SEQUENCE</scope>
    <source>
        <strain evidence="1">CGMCC 1.15758</strain>
    </source>
</reference>
<dbReference type="Proteomes" id="UP000636949">
    <property type="component" value="Unassembled WGS sequence"/>
</dbReference>
<gene>
    <name evidence="1" type="ORF">GCM10010995_06300</name>
</gene>
<protein>
    <submittedName>
        <fullName evidence="1">Uncharacterized protein</fullName>
    </submittedName>
</protein>
<reference evidence="1" key="1">
    <citation type="journal article" date="2014" name="Int. J. Syst. Evol. Microbiol.">
        <title>Complete genome sequence of Corynebacterium casei LMG S-19264T (=DSM 44701T), isolated from a smear-ripened cheese.</title>
        <authorList>
            <consortium name="US DOE Joint Genome Institute (JGI-PGF)"/>
            <person name="Walter F."/>
            <person name="Albersmeier A."/>
            <person name="Kalinowski J."/>
            <person name="Ruckert C."/>
        </authorList>
    </citation>
    <scope>NUCLEOTIDE SEQUENCE</scope>
    <source>
        <strain evidence="1">CGMCC 1.15758</strain>
    </source>
</reference>
<proteinExistence type="predicted"/>
<keyword evidence="2" id="KW-1185">Reference proteome</keyword>
<organism evidence="1 2">
    <name type="scientific">Cysteiniphilum litorale</name>
    <dbReference type="NCBI Taxonomy" id="2056700"/>
    <lineage>
        <taxon>Bacteria</taxon>
        <taxon>Pseudomonadati</taxon>
        <taxon>Pseudomonadota</taxon>
        <taxon>Gammaproteobacteria</taxon>
        <taxon>Thiotrichales</taxon>
        <taxon>Fastidiosibacteraceae</taxon>
        <taxon>Cysteiniphilum</taxon>
    </lineage>
</organism>
<dbReference type="EMBL" id="BMJS01000004">
    <property type="protein sequence ID" value="GGF91878.1"/>
    <property type="molecule type" value="Genomic_DNA"/>
</dbReference>
<dbReference type="AlphaFoldDB" id="A0A8J2Z2Z9"/>
<name>A0A8J2Z2Z9_9GAMM</name>
<evidence type="ECO:0000313" key="2">
    <source>
        <dbReference type="Proteomes" id="UP000636949"/>
    </source>
</evidence>
<sequence length="81" mass="8958">MRFSEPKSKVGKSMLGVDIGYYANNRNTSRWFLNGESAPLPKIAELLGYSSVSQFKLAMQQYGVALVLSKGLDKLRESNNG</sequence>
<accession>A0A8J2Z2Z9</accession>
<comment type="caution">
    <text evidence="1">The sequence shown here is derived from an EMBL/GenBank/DDBJ whole genome shotgun (WGS) entry which is preliminary data.</text>
</comment>